<evidence type="ECO:0000313" key="2">
    <source>
        <dbReference type="Proteomes" id="UP001145114"/>
    </source>
</evidence>
<reference evidence="1" key="1">
    <citation type="submission" date="2022-06" db="EMBL/GenBank/DDBJ databases">
        <title>Phylogenomic reconstructions and comparative analyses of Kickxellomycotina fungi.</title>
        <authorList>
            <person name="Reynolds N.K."/>
            <person name="Stajich J.E."/>
            <person name="Barry K."/>
            <person name="Grigoriev I.V."/>
            <person name="Crous P."/>
            <person name="Smith M.E."/>
        </authorList>
    </citation>
    <scope>NUCLEOTIDE SEQUENCE</scope>
    <source>
        <strain evidence="1">RSA 2271</strain>
    </source>
</reference>
<feature type="non-terminal residue" evidence="1">
    <location>
        <position position="1"/>
    </location>
</feature>
<accession>A0ACC1HT91</accession>
<dbReference type="Proteomes" id="UP001145114">
    <property type="component" value="Unassembled WGS sequence"/>
</dbReference>
<proteinExistence type="predicted"/>
<comment type="caution">
    <text evidence="1">The sequence shown here is derived from an EMBL/GenBank/DDBJ whole genome shotgun (WGS) entry which is preliminary data.</text>
</comment>
<dbReference type="EMBL" id="JAMZIH010000788">
    <property type="protein sequence ID" value="KAJ1678871.1"/>
    <property type="molecule type" value="Genomic_DNA"/>
</dbReference>
<protein>
    <submittedName>
        <fullName evidence="1">Uncharacterized protein</fullName>
    </submittedName>
</protein>
<keyword evidence="2" id="KW-1185">Reference proteome</keyword>
<gene>
    <name evidence="1" type="ORF">EV182_003185</name>
</gene>
<name>A0ACC1HT91_9FUNG</name>
<evidence type="ECO:0000313" key="1">
    <source>
        <dbReference type="EMBL" id="KAJ1678871.1"/>
    </source>
</evidence>
<organism evidence="1 2">
    <name type="scientific">Spiromyces aspiralis</name>
    <dbReference type="NCBI Taxonomy" id="68401"/>
    <lineage>
        <taxon>Eukaryota</taxon>
        <taxon>Fungi</taxon>
        <taxon>Fungi incertae sedis</taxon>
        <taxon>Zoopagomycota</taxon>
        <taxon>Kickxellomycotina</taxon>
        <taxon>Kickxellomycetes</taxon>
        <taxon>Kickxellales</taxon>
        <taxon>Kickxellaceae</taxon>
        <taxon>Spiromyces</taxon>
    </lineage>
</organism>
<sequence>NRSEVEFVRSLFPECESYADVYDKAGLMTERTIMAHCVHNTRAELDAMKARGVGISHCPNSNLTLASGMCDVRRLLMEGFKVGLGTDVSGGYSPTIMDSIRLAATTNRALIAEKKATAHVINDLDVTPLGVPELIYLATQGGADVVGLGSVIGSLVVGKQFDALLIDLDRKGSPVPHSDVTPSVKNEIDKVSRWLRRIEQFIYLGDDRNIAAVFVNGRRIYSLD</sequence>